<reference evidence="2 3" key="1">
    <citation type="submission" date="2018-07" db="EMBL/GenBank/DDBJ databases">
        <title>The genomes of Aspergillus section Nigri reveals drivers in fungal speciation.</title>
        <authorList>
            <consortium name="DOE Joint Genome Institute"/>
            <person name="Vesth T.C."/>
            <person name="Nybo J."/>
            <person name="Theobald S."/>
            <person name="Brandl J."/>
            <person name="Frisvad J.C."/>
            <person name="Nielsen K.F."/>
            <person name="Lyhne E.K."/>
            <person name="Kogle M.E."/>
            <person name="Kuo A."/>
            <person name="Riley R."/>
            <person name="Clum A."/>
            <person name="Nolan M."/>
            <person name="Lipzen A."/>
            <person name="Salamov A."/>
            <person name="Henrissat B."/>
            <person name="Wiebenga A."/>
            <person name="De vries R.P."/>
            <person name="Grigoriev I.V."/>
            <person name="Mortensen U.H."/>
            <person name="Andersen M.R."/>
            <person name="Baker S.E."/>
        </authorList>
    </citation>
    <scope>NUCLEOTIDE SEQUENCE [LARGE SCALE GENOMIC DNA]</scope>
    <source>
        <strain evidence="2 3">CBS 139.54b</strain>
    </source>
</reference>
<proteinExistence type="predicted"/>
<gene>
    <name evidence="2" type="ORF">BDQ94DRAFT_150172</name>
</gene>
<keyword evidence="3" id="KW-1185">Reference proteome</keyword>
<accession>A0A3F3PRZ4</accession>
<feature type="transmembrane region" description="Helical" evidence="1">
    <location>
        <begin position="17"/>
        <end position="35"/>
    </location>
</feature>
<protein>
    <submittedName>
        <fullName evidence="2">Uncharacterized protein</fullName>
    </submittedName>
</protein>
<sequence length="59" mass="6608">MVIVFGSLGVGSFRCRYLGLGFVSGFFLVLATFVVSGFEGYLVLLRSLVYYWLGYLVVR</sequence>
<evidence type="ECO:0000313" key="2">
    <source>
        <dbReference type="EMBL" id="RDH29654.1"/>
    </source>
</evidence>
<keyword evidence="1" id="KW-0472">Membrane</keyword>
<dbReference type="AlphaFoldDB" id="A0A3F3PRZ4"/>
<name>A0A3F3PRZ4_9EURO</name>
<dbReference type="GeneID" id="38135881"/>
<dbReference type="EMBL" id="KZ852066">
    <property type="protein sequence ID" value="RDH29654.1"/>
    <property type="molecule type" value="Genomic_DNA"/>
</dbReference>
<evidence type="ECO:0000256" key="1">
    <source>
        <dbReference type="SAM" id="Phobius"/>
    </source>
</evidence>
<dbReference type="RefSeq" id="XP_026622676.1">
    <property type="nucleotide sequence ID" value="XM_026767525.1"/>
</dbReference>
<organism evidence="2 3">
    <name type="scientific">Aspergillus welwitschiae</name>
    <dbReference type="NCBI Taxonomy" id="1341132"/>
    <lineage>
        <taxon>Eukaryota</taxon>
        <taxon>Fungi</taxon>
        <taxon>Dikarya</taxon>
        <taxon>Ascomycota</taxon>
        <taxon>Pezizomycotina</taxon>
        <taxon>Eurotiomycetes</taxon>
        <taxon>Eurotiomycetidae</taxon>
        <taxon>Eurotiales</taxon>
        <taxon>Aspergillaceae</taxon>
        <taxon>Aspergillus</taxon>
        <taxon>Aspergillus subgen. Circumdati</taxon>
    </lineage>
</organism>
<keyword evidence="1" id="KW-0812">Transmembrane</keyword>
<keyword evidence="1" id="KW-1133">Transmembrane helix</keyword>
<feature type="transmembrane region" description="Helical" evidence="1">
    <location>
        <begin position="41"/>
        <end position="58"/>
    </location>
</feature>
<dbReference type="Proteomes" id="UP000253729">
    <property type="component" value="Unassembled WGS sequence"/>
</dbReference>
<evidence type="ECO:0000313" key="3">
    <source>
        <dbReference type="Proteomes" id="UP000253729"/>
    </source>
</evidence>